<keyword evidence="9" id="KW-1185">Reference proteome</keyword>
<organism evidence="8 9">
    <name type="scientific">Ophiocordyceps sinensis</name>
    <dbReference type="NCBI Taxonomy" id="72228"/>
    <lineage>
        <taxon>Eukaryota</taxon>
        <taxon>Fungi</taxon>
        <taxon>Dikarya</taxon>
        <taxon>Ascomycota</taxon>
        <taxon>Pezizomycotina</taxon>
        <taxon>Sordariomycetes</taxon>
        <taxon>Hypocreomycetidae</taxon>
        <taxon>Hypocreales</taxon>
        <taxon>Ophiocordycipitaceae</taxon>
        <taxon>Ophiocordyceps</taxon>
    </lineage>
</organism>
<feature type="transmembrane region" description="Helical" evidence="7">
    <location>
        <begin position="208"/>
        <end position="227"/>
    </location>
</feature>
<comment type="subcellular location">
    <subcellularLocation>
        <location evidence="1">Membrane</location>
        <topology evidence="1">Multi-pass membrane protein</topology>
    </subcellularLocation>
</comment>
<evidence type="ECO:0000256" key="2">
    <source>
        <dbReference type="ARBA" id="ARBA00005587"/>
    </source>
</evidence>
<evidence type="ECO:0000256" key="6">
    <source>
        <dbReference type="SAM" id="MobiDB-lite"/>
    </source>
</evidence>
<keyword evidence="4 7" id="KW-1133">Transmembrane helix</keyword>
<feature type="transmembrane region" description="Helical" evidence="7">
    <location>
        <begin position="135"/>
        <end position="162"/>
    </location>
</feature>
<dbReference type="PANTHER" id="PTHR31123">
    <property type="entry name" value="ACCUMULATION OF DYADS PROTEIN 2-RELATED"/>
    <property type="match status" value="1"/>
</dbReference>
<accession>A0A8H4PLI9</accession>
<evidence type="ECO:0000313" key="9">
    <source>
        <dbReference type="Proteomes" id="UP000557566"/>
    </source>
</evidence>
<evidence type="ECO:0000256" key="1">
    <source>
        <dbReference type="ARBA" id="ARBA00004141"/>
    </source>
</evidence>
<dbReference type="EMBL" id="JAAVMX010000008">
    <property type="protein sequence ID" value="KAF4505838.1"/>
    <property type="molecule type" value="Genomic_DNA"/>
</dbReference>
<dbReference type="Proteomes" id="UP000557566">
    <property type="component" value="Unassembled WGS sequence"/>
</dbReference>
<dbReference type="InterPro" id="IPR000791">
    <property type="entry name" value="Gpr1/Fun34/SatP-like"/>
</dbReference>
<keyword evidence="3 7" id="KW-0812">Transmembrane</keyword>
<keyword evidence="5 7" id="KW-0472">Membrane</keyword>
<feature type="transmembrane region" description="Helical" evidence="7">
    <location>
        <begin position="247"/>
        <end position="267"/>
    </location>
</feature>
<dbReference type="Pfam" id="PF01184">
    <property type="entry name" value="Gpr1_Fun34_YaaH"/>
    <property type="match status" value="1"/>
</dbReference>
<feature type="transmembrane region" description="Helical" evidence="7">
    <location>
        <begin position="182"/>
        <end position="201"/>
    </location>
</feature>
<feature type="transmembrane region" description="Helical" evidence="7">
    <location>
        <begin position="110"/>
        <end position="128"/>
    </location>
</feature>
<dbReference type="AlphaFoldDB" id="A0A8H4PLI9"/>
<comment type="similarity">
    <text evidence="2">Belongs to the acetate uptake transporter (AceTr) (TC 2.A.96) family.</text>
</comment>
<sequence length="295" mass="31937">MCEKDGRTAPPQERQWADADGDIEADGDSDDRNGALKQFRTATSVSMSPELFEKLYLTPKTGVKNNLRAALANPSPLGLVGFLLCLTPLSMDLMGWNGATGKGVANIGSYFFQGGLLMVLGCIGEWLIGATLPAVIFGVYGTFWLSFAATYSPSFGAYSFYAPHDATTPLAGLKTPAFNNTQAFWLLSMGIISLIFFICALRTNACFCIIFFCLVISFGMQCGASLLSADDFEGNSHHAHQIRKGAGAITFVACWSGWYILFATLLASVDFPFQLNVGDLSTIIKGKSQRHVRRD</sequence>
<dbReference type="InterPro" id="IPR051633">
    <property type="entry name" value="AceTr"/>
</dbReference>
<evidence type="ECO:0000256" key="5">
    <source>
        <dbReference type="ARBA" id="ARBA00023136"/>
    </source>
</evidence>
<evidence type="ECO:0000256" key="4">
    <source>
        <dbReference type="ARBA" id="ARBA00022989"/>
    </source>
</evidence>
<dbReference type="OrthoDB" id="3648309at2759"/>
<proteinExistence type="inferred from homology"/>
<feature type="region of interest" description="Disordered" evidence="6">
    <location>
        <begin position="1"/>
        <end position="32"/>
    </location>
</feature>
<comment type="caution">
    <text evidence="8">The sequence shown here is derived from an EMBL/GenBank/DDBJ whole genome shotgun (WGS) entry which is preliminary data.</text>
</comment>
<dbReference type="GO" id="GO:0005886">
    <property type="term" value="C:plasma membrane"/>
    <property type="evidence" value="ECO:0007669"/>
    <property type="project" value="TreeGrafter"/>
</dbReference>
<reference evidence="8 9" key="1">
    <citation type="journal article" date="2020" name="Genome Biol. Evol.">
        <title>A new high-quality draft genome assembly of the Chinese cordyceps Ophiocordyceps sinensis.</title>
        <authorList>
            <person name="Shu R."/>
            <person name="Zhang J."/>
            <person name="Meng Q."/>
            <person name="Zhang H."/>
            <person name="Zhou G."/>
            <person name="Li M."/>
            <person name="Wu P."/>
            <person name="Zhao Y."/>
            <person name="Chen C."/>
            <person name="Qin Q."/>
        </authorList>
    </citation>
    <scope>NUCLEOTIDE SEQUENCE [LARGE SCALE GENOMIC DNA]</scope>
    <source>
        <strain evidence="8 9">IOZ07</strain>
    </source>
</reference>
<evidence type="ECO:0000256" key="7">
    <source>
        <dbReference type="SAM" id="Phobius"/>
    </source>
</evidence>
<evidence type="ECO:0000313" key="8">
    <source>
        <dbReference type="EMBL" id="KAF4505838.1"/>
    </source>
</evidence>
<name>A0A8H4PLI9_9HYPO</name>
<gene>
    <name evidence="8" type="ORF">G6O67_007748</name>
</gene>
<protein>
    <recommendedName>
        <fullName evidence="10">GPR1/FUN34/YaaH-class plasma membrane protein</fullName>
    </recommendedName>
</protein>
<feature type="compositionally biased region" description="Acidic residues" evidence="6">
    <location>
        <begin position="19"/>
        <end position="29"/>
    </location>
</feature>
<dbReference type="PANTHER" id="PTHR31123:SF4">
    <property type="entry name" value="PROTEIN ALCS"/>
    <property type="match status" value="1"/>
</dbReference>
<evidence type="ECO:0000256" key="3">
    <source>
        <dbReference type="ARBA" id="ARBA00022692"/>
    </source>
</evidence>
<evidence type="ECO:0008006" key="10">
    <source>
        <dbReference type="Google" id="ProtNLM"/>
    </source>
</evidence>
<dbReference type="GO" id="GO:0015123">
    <property type="term" value="F:acetate transmembrane transporter activity"/>
    <property type="evidence" value="ECO:0007669"/>
    <property type="project" value="TreeGrafter"/>
</dbReference>
<feature type="transmembrane region" description="Helical" evidence="7">
    <location>
        <begin position="70"/>
        <end position="90"/>
    </location>
</feature>